<accession>A0A4R4VJY3</accession>
<reference evidence="1 2" key="1">
    <citation type="submission" date="2019-03" db="EMBL/GenBank/DDBJ databases">
        <title>Draft genome sequences of novel Actinobacteria.</title>
        <authorList>
            <person name="Sahin N."/>
            <person name="Ay H."/>
            <person name="Saygin H."/>
        </authorList>
    </citation>
    <scope>NUCLEOTIDE SEQUENCE [LARGE SCALE GENOMIC DNA]</scope>
    <source>
        <strain evidence="1 2">16K309</strain>
    </source>
</reference>
<evidence type="ECO:0000313" key="2">
    <source>
        <dbReference type="Proteomes" id="UP000295674"/>
    </source>
</evidence>
<gene>
    <name evidence="1" type="ORF">E1181_13575</name>
</gene>
<dbReference type="EMBL" id="SMKS01000019">
    <property type="protein sequence ID" value="TDD06049.1"/>
    <property type="molecule type" value="Genomic_DNA"/>
</dbReference>
<name>A0A4R4VJY3_9PSEU</name>
<dbReference type="AlphaFoldDB" id="A0A4R4VJY3"/>
<sequence length="125" mass="13691">MRRTLSIVAASAAALALILLVGPSISVRTEILHQETSRDSGVTYEHSGTQWSSELYLVELWHLAGTGYELHLGPDAASYYYPVEVGFGSSPPAIREVTWLPDAVDVTFTTMDTVHVPADNFRSVR</sequence>
<dbReference type="OrthoDB" id="3691824at2"/>
<dbReference type="Proteomes" id="UP000295674">
    <property type="component" value="Unassembled WGS sequence"/>
</dbReference>
<evidence type="ECO:0000313" key="1">
    <source>
        <dbReference type="EMBL" id="TDD06049.1"/>
    </source>
</evidence>
<organism evidence="1 2">
    <name type="scientific">Saccharopolyspora terrae</name>
    <dbReference type="NCBI Taxonomy" id="2530384"/>
    <lineage>
        <taxon>Bacteria</taxon>
        <taxon>Bacillati</taxon>
        <taxon>Actinomycetota</taxon>
        <taxon>Actinomycetes</taxon>
        <taxon>Pseudonocardiales</taxon>
        <taxon>Pseudonocardiaceae</taxon>
        <taxon>Saccharopolyspora</taxon>
    </lineage>
</organism>
<keyword evidence="2" id="KW-1185">Reference proteome</keyword>
<comment type="caution">
    <text evidence="1">The sequence shown here is derived from an EMBL/GenBank/DDBJ whole genome shotgun (WGS) entry which is preliminary data.</text>
</comment>
<protein>
    <submittedName>
        <fullName evidence="1">Uncharacterized protein</fullName>
    </submittedName>
</protein>
<dbReference type="RefSeq" id="WP_132674649.1">
    <property type="nucleotide sequence ID" value="NZ_SMKS01000019.1"/>
</dbReference>
<proteinExistence type="predicted"/>